<dbReference type="RefSeq" id="WP_248435557.1">
    <property type="nucleotide sequence ID" value="NZ_CP096205.1"/>
</dbReference>
<dbReference type="EMBL" id="CP096205">
    <property type="protein sequence ID" value="UPQ79981.1"/>
    <property type="molecule type" value="Genomic_DNA"/>
</dbReference>
<name>A0ABY4KGQ2_9FLAO</name>
<proteinExistence type="predicted"/>
<dbReference type="Proteomes" id="UP000830583">
    <property type="component" value="Chromosome"/>
</dbReference>
<accession>A0ABY4KGQ2</accession>
<keyword evidence="2" id="KW-1185">Reference proteome</keyword>
<reference evidence="1" key="1">
    <citation type="submission" date="2022-04" db="EMBL/GenBank/DDBJ databases">
        <title>Consumption of N2O by Flavobacterium azooxidireducens sp. nov. isolated from Decomposing Leaf Litter of Phragmites australis (Cav.).</title>
        <authorList>
            <person name="Behrendt U."/>
            <person name="Spanner T."/>
            <person name="Augustin J."/>
            <person name="Horn M.A."/>
            <person name="Kolb S."/>
            <person name="Ulrich A."/>
        </authorList>
    </citation>
    <scope>NUCLEOTIDE SEQUENCE</scope>
    <source>
        <strain evidence="1">IGB 4-14</strain>
    </source>
</reference>
<evidence type="ECO:0000313" key="2">
    <source>
        <dbReference type="Proteomes" id="UP000830583"/>
    </source>
</evidence>
<evidence type="ECO:0000313" key="1">
    <source>
        <dbReference type="EMBL" id="UPQ79981.1"/>
    </source>
</evidence>
<sequence>MTKNYFFLLMLFTSLSWSQDTITKVCKGKIITDSNQFQDIHIINLSTKRGSVSSKEGYFTIQAKKGDTLVFSAVHLVGLEVVLDDENWENELLIIKMENVTEQFDEVIVQAYPHINAVSLGIIPKGQKSYTPAERRYSAASNSNAQLGLNTSFSVDPIINMFSGRTAMLKKALETEGKVNLISRIKELFDDAFLTQKLSLPLEYLNGFRFFIVEDANFINSIKRDNKNLATFLIGELAEKYKNILLNEQK</sequence>
<gene>
    <name evidence="1" type="ORF">M0M57_03885</name>
</gene>
<protein>
    <submittedName>
        <fullName evidence="1">Carboxypeptidase-like regulatory domain-containing protein</fullName>
    </submittedName>
</protein>
<organism evidence="1 2">
    <name type="scientific">Flavobacterium azooxidireducens</name>
    <dbReference type="NCBI Taxonomy" id="1871076"/>
    <lineage>
        <taxon>Bacteria</taxon>
        <taxon>Pseudomonadati</taxon>
        <taxon>Bacteroidota</taxon>
        <taxon>Flavobacteriia</taxon>
        <taxon>Flavobacteriales</taxon>
        <taxon>Flavobacteriaceae</taxon>
        <taxon>Flavobacterium</taxon>
    </lineage>
</organism>